<comment type="caution">
    <text evidence="1">The sequence shown here is derived from an EMBL/GenBank/DDBJ whole genome shotgun (WGS) entry which is preliminary data.</text>
</comment>
<gene>
    <name evidence="2" type="ORF">JBS370_LOCUS3433</name>
    <name evidence="1" type="ORF">ZHD862_LOCUS19684</name>
</gene>
<organism evidence="1 3">
    <name type="scientific">Rotaria sordida</name>
    <dbReference type="NCBI Taxonomy" id="392033"/>
    <lineage>
        <taxon>Eukaryota</taxon>
        <taxon>Metazoa</taxon>
        <taxon>Spiralia</taxon>
        <taxon>Gnathifera</taxon>
        <taxon>Rotifera</taxon>
        <taxon>Eurotatoria</taxon>
        <taxon>Bdelloidea</taxon>
        <taxon>Philodinida</taxon>
        <taxon>Philodinidae</taxon>
        <taxon>Rotaria</taxon>
    </lineage>
</organism>
<reference evidence="1" key="1">
    <citation type="submission" date="2021-02" db="EMBL/GenBank/DDBJ databases">
        <authorList>
            <person name="Nowell W R."/>
        </authorList>
    </citation>
    <scope>NUCLEOTIDE SEQUENCE</scope>
</reference>
<dbReference type="Proteomes" id="UP000663836">
    <property type="component" value="Unassembled WGS sequence"/>
</dbReference>
<name>A0A814S2Q4_9BILA</name>
<dbReference type="EMBL" id="CAJOBD010000146">
    <property type="protein sequence ID" value="CAF3593827.1"/>
    <property type="molecule type" value="Genomic_DNA"/>
</dbReference>
<dbReference type="Proteomes" id="UP000663864">
    <property type="component" value="Unassembled WGS sequence"/>
</dbReference>
<dbReference type="EMBL" id="CAJNOT010001081">
    <property type="protein sequence ID" value="CAF1141847.1"/>
    <property type="molecule type" value="Genomic_DNA"/>
</dbReference>
<dbReference type="AlphaFoldDB" id="A0A814S2Q4"/>
<accession>A0A814S2Q4</accession>
<sequence>MLRSNIIVQSKKKPKFSKKASNNAVVKQKHTKPNASKIINNNQVAKMSRKHLIDSLAEIDILIPTRIKTDVLRLLYETNIIEEQKKKKNKVTIVSAMTEARHQYAASTNDSSDDDIHQIDDSNINYNKITSADT</sequence>
<evidence type="ECO:0000313" key="1">
    <source>
        <dbReference type="EMBL" id="CAF1141847.1"/>
    </source>
</evidence>
<protein>
    <submittedName>
        <fullName evidence="1">Uncharacterized protein</fullName>
    </submittedName>
</protein>
<evidence type="ECO:0000313" key="3">
    <source>
        <dbReference type="Proteomes" id="UP000663864"/>
    </source>
</evidence>
<proteinExistence type="predicted"/>
<evidence type="ECO:0000313" key="2">
    <source>
        <dbReference type="EMBL" id="CAF3593827.1"/>
    </source>
</evidence>